<evidence type="ECO:0000259" key="1">
    <source>
        <dbReference type="PROSITE" id="PS50052"/>
    </source>
</evidence>
<dbReference type="PROSITE" id="PS00856">
    <property type="entry name" value="GUANYLATE_KINASE_1"/>
    <property type="match status" value="1"/>
</dbReference>
<keyword evidence="2" id="KW-0808">Transferase</keyword>
<keyword evidence="2" id="KW-0418">Kinase</keyword>
<dbReference type="RefSeq" id="WP_154520192.1">
    <property type="nucleotide sequence ID" value="NZ_VUMT01000030.1"/>
</dbReference>
<protein>
    <submittedName>
        <fullName evidence="2">Guanylate kinase</fullName>
    </submittedName>
</protein>
<dbReference type="Proteomes" id="UP000482209">
    <property type="component" value="Unassembled WGS sequence"/>
</dbReference>
<proteinExistence type="predicted"/>
<comment type="caution">
    <text evidence="2">The sequence shown here is derived from an EMBL/GenBank/DDBJ whole genome shotgun (WGS) entry which is preliminary data.</text>
</comment>
<dbReference type="Gene3D" id="3.40.50.300">
    <property type="entry name" value="P-loop containing nucleotide triphosphate hydrolases"/>
    <property type="match status" value="1"/>
</dbReference>
<dbReference type="EMBL" id="VUMT01000030">
    <property type="protein sequence ID" value="MSS64807.1"/>
    <property type="molecule type" value="Genomic_DNA"/>
</dbReference>
<dbReference type="GO" id="GO:0016301">
    <property type="term" value="F:kinase activity"/>
    <property type="evidence" value="ECO:0007669"/>
    <property type="project" value="UniProtKB-KW"/>
</dbReference>
<sequence>MSKLFIVMGKSASGKDTIYKRILECNLGLKTVVTYTTRPIREGEQEGREYFFRTKEQLDLLEQSGKVIESSCYYTIDGPWYYFTADDGQINLATGDYLMITTVERYQKMRSYYGEEHVFPIYIEVEDGLRLERALQREREQKQPNYEELCRRFLADCKDFSEENLKAAMIEKRYQNIQMDICLKEIIDDIQRERSML</sequence>
<accession>A0A6L5Y1T0</accession>
<evidence type="ECO:0000313" key="3">
    <source>
        <dbReference type="Proteomes" id="UP000482209"/>
    </source>
</evidence>
<organism evidence="2 3">
    <name type="scientific">Velocimicrobium porci</name>
    <dbReference type="NCBI Taxonomy" id="2606634"/>
    <lineage>
        <taxon>Bacteria</taxon>
        <taxon>Bacillati</taxon>
        <taxon>Bacillota</taxon>
        <taxon>Clostridia</taxon>
        <taxon>Lachnospirales</taxon>
        <taxon>Lachnospiraceae</taxon>
        <taxon>Velocimicrobium</taxon>
    </lineage>
</organism>
<dbReference type="SUPFAM" id="SSF52540">
    <property type="entry name" value="P-loop containing nucleoside triphosphate hydrolases"/>
    <property type="match status" value="1"/>
</dbReference>
<dbReference type="InterPro" id="IPR020590">
    <property type="entry name" value="Guanylate_kinase_CS"/>
</dbReference>
<dbReference type="SMART" id="SM00072">
    <property type="entry name" value="GuKc"/>
    <property type="match status" value="1"/>
</dbReference>
<dbReference type="PROSITE" id="PS50052">
    <property type="entry name" value="GUANYLATE_KINASE_2"/>
    <property type="match status" value="1"/>
</dbReference>
<dbReference type="Pfam" id="PF00625">
    <property type="entry name" value="Guanylate_kin"/>
    <property type="match status" value="1"/>
</dbReference>
<name>A0A6L5Y1T0_9FIRM</name>
<dbReference type="InterPro" id="IPR008145">
    <property type="entry name" value="GK/Ca_channel_bsu"/>
</dbReference>
<feature type="domain" description="Guanylate kinase-like" evidence="1">
    <location>
        <begin position="2"/>
        <end position="191"/>
    </location>
</feature>
<dbReference type="InterPro" id="IPR008144">
    <property type="entry name" value="Guanylate_kin-like_dom"/>
</dbReference>
<dbReference type="InterPro" id="IPR027417">
    <property type="entry name" value="P-loop_NTPase"/>
</dbReference>
<dbReference type="AlphaFoldDB" id="A0A6L5Y1T0"/>
<keyword evidence="3" id="KW-1185">Reference proteome</keyword>
<reference evidence="2 3" key="1">
    <citation type="submission" date="2019-08" db="EMBL/GenBank/DDBJ databases">
        <title>In-depth cultivation of the pig gut microbiome towards novel bacterial diversity and tailored functional studies.</title>
        <authorList>
            <person name="Wylensek D."/>
            <person name="Hitch T.C.A."/>
            <person name="Clavel T."/>
        </authorList>
    </citation>
    <scope>NUCLEOTIDE SEQUENCE [LARGE SCALE GENOMIC DNA]</scope>
    <source>
        <strain evidence="2 3">WCA-693-APC-MOT-I</strain>
    </source>
</reference>
<evidence type="ECO:0000313" key="2">
    <source>
        <dbReference type="EMBL" id="MSS64807.1"/>
    </source>
</evidence>
<gene>
    <name evidence="2" type="ORF">FYJ58_13170</name>
</gene>